<feature type="transmembrane region" description="Helical" evidence="1">
    <location>
        <begin position="63"/>
        <end position="86"/>
    </location>
</feature>
<comment type="caution">
    <text evidence="2">The sequence shown here is derived from an EMBL/GenBank/DDBJ whole genome shotgun (WGS) entry which is preliminary data.</text>
</comment>
<evidence type="ECO:0000256" key="1">
    <source>
        <dbReference type="SAM" id="Phobius"/>
    </source>
</evidence>
<evidence type="ECO:0008006" key="4">
    <source>
        <dbReference type="Google" id="ProtNLM"/>
    </source>
</evidence>
<evidence type="ECO:0000313" key="2">
    <source>
        <dbReference type="EMBL" id="MES0836760.1"/>
    </source>
</evidence>
<dbReference type="Proteomes" id="UP001432401">
    <property type="component" value="Unassembled WGS sequence"/>
</dbReference>
<gene>
    <name evidence="2" type="ORF">ABUK86_23495</name>
</gene>
<keyword evidence="1" id="KW-0812">Transmembrane</keyword>
<keyword evidence="3" id="KW-1185">Reference proteome</keyword>
<keyword evidence="1" id="KW-1133">Transmembrane helix</keyword>
<dbReference type="EMBL" id="JBEQNB010000014">
    <property type="protein sequence ID" value="MES0836760.1"/>
    <property type="molecule type" value="Genomic_DNA"/>
</dbReference>
<evidence type="ECO:0000313" key="3">
    <source>
        <dbReference type="Proteomes" id="UP001432401"/>
    </source>
</evidence>
<organism evidence="2 3">
    <name type="scientific">Nocardiopsis tropica</name>
    <dbReference type="NCBI Taxonomy" id="109330"/>
    <lineage>
        <taxon>Bacteria</taxon>
        <taxon>Bacillati</taxon>
        <taxon>Actinomycetota</taxon>
        <taxon>Actinomycetes</taxon>
        <taxon>Streptosporangiales</taxon>
        <taxon>Nocardiopsidaceae</taxon>
        <taxon>Nocardiopsis</taxon>
    </lineage>
</organism>
<sequence length="108" mass="11493">MTNEYGDDPVVSSVPGASRGAAIGALIANAIGLCLCFVFTIPGIILATIAIAQADNNPKGSRICTRAAWILFALAILGWPVLWFVVFAPESTARSLNEFFNFFNTLLS</sequence>
<dbReference type="RefSeq" id="WP_352985613.1">
    <property type="nucleotide sequence ID" value="NZ_JBEQNA010000013.1"/>
</dbReference>
<accession>A0ABV2A1Q0</accession>
<proteinExistence type="predicted"/>
<protein>
    <recommendedName>
        <fullName evidence="4">DUF4190 domain-containing protein</fullName>
    </recommendedName>
</protein>
<feature type="transmembrane region" description="Helical" evidence="1">
    <location>
        <begin position="20"/>
        <end position="51"/>
    </location>
</feature>
<reference evidence="2 3" key="1">
    <citation type="submission" date="2024-06" db="EMBL/GenBank/DDBJ databases">
        <authorList>
            <person name="Bataeva Y.V."/>
            <person name="Grigorian L.N."/>
            <person name="Solomentsev V.I."/>
        </authorList>
    </citation>
    <scope>NUCLEOTIDE SEQUENCE [LARGE SCALE GENOMIC DNA]</scope>
    <source>
        <strain evidence="3">SCPM-O-B-12605 (RCAM04882)</strain>
    </source>
</reference>
<name>A0ABV2A1Q0_9ACTN</name>
<keyword evidence="1" id="KW-0472">Membrane</keyword>